<proteinExistence type="predicted"/>
<evidence type="ECO:0000313" key="2">
    <source>
        <dbReference type="EMBL" id="MBC1492419.1"/>
    </source>
</evidence>
<keyword evidence="1" id="KW-0812">Transmembrane</keyword>
<keyword evidence="1" id="KW-1133">Transmembrane helix</keyword>
<sequence>MVFYYLIEKNDITIIIGPEERTLVSGITLAFFIFATGFVGHAVNTLEKNKIKKTEQIKNFFIYILFFSSINIVIDNVTFDSNNTFKLIAFFYCLWFIIYEGKRLGRLVISLYIHTVKEPQDRLSQAIYILTALIAIIALFK</sequence>
<dbReference type="EMBL" id="JAASTX010000014">
    <property type="protein sequence ID" value="MBC1492419.1"/>
    <property type="molecule type" value="Genomic_DNA"/>
</dbReference>
<feature type="transmembrane region" description="Helical" evidence="1">
    <location>
        <begin position="60"/>
        <end position="79"/>
    </location>
</feature>
<protein>
    <submittedName>
        <fullName evidence="2">Uncharacterized protein</fullName>
    </submittedName>
</protein>
<dbReference type="RefSeq" id="WP_185402370.1">
    <property type="nucleotide sequence ID" value="NZ_JAARRO010000008.1"/>
</dbReference>
<evidence type="ECO:0000256" key="1">
    <source>
        <dbReference type="SAM" id="Phobius"/>
    </source>
</evidence>
<feature type="transmembrane region" description="Helical" evidence="1">
    <location>
        <begin position="85"/>
        <end position="102"/>
    </location>
</feature>
<name>A0A7X0XDZ1_9LIST</name>
<feature type="transmembrane region" description="Helical" evidence="1">
    <location>
        <begin position="123"/>
        <end position="140"/>
    </location>
</feature>
<comment type="caution">
    <text evidence="2">The sequence shown here is derived from an EMBL/GenBank/DDBJ whole genome shotgun (WGS) entry which is preliminary data.</text>
</comment>
<reference evidence="2 3" key="1">
    <citation type="submission" date="2020-03" db="EMBL/GenBank/DDBJ databases">
        <title>Soil Listeria distribution.</title>
        <authorList>
            <person name="Liao J."/>
            <person name="Wiedmann M."/>
        </authorList>
    </citation>
    <scope>NUCLEOTIDE SEQUENCE [LARGE SCALE GENOMIC DNA]</scope>
    <source>
        <strain evidence="2 3">FSL L7-1547</strain>
    </source>
</reference>
<dbReference type="Proteomes" id="UP000533953">
    <property type="component" value="Unassembled WGS sequence"/>
</dbReference>
<keyword evidence="1" id="KW-0472">Membrane</keyword>
<gene>
    <name evidence="2" type="ORF">HCI99_11275</name>
</gene>
<accession>A0A7X0XDZ1</accession>
<feature type="transmembrane region" description="Helical" evidence="1">
    <location>
        <begin position="23"/>
        <end position="40"/>
    </location>
</feature>
<evidence type="ECO:0000313" key="3">
    <source>
        <dbReference type="Proteomes" id="UP000533953"/>
    </source>
</evidence>
<dbReference type="AlphaFoldDB" id="A0A7X0XDZ1"/>
<organism evidence="2 3">
    <name type="scientific">Listeria booriae</name>
    <dbReference type="NCBI Taxonomy" id="1552123"/>
    <lineage>
        <taxon>Bacteria</taxon>
        <taxon>Bacillati</taxon>
        <taxon>Bacillota</taxon>
        <taxon>Bacilli</taxon>
        <taxon>Bacillales</taxon>
        <taxon>Listeriaceae</taxon>
        <taxon>Listeria</taxon>
    </lineage>
</organism>